<feature type="region of interest" description="Disordered" evidence="2">
    <location>
        <begin position="460"/>
        <end position="491"/>
    </location>
</feature>
<evidence type="ECO:0000256" key="2">
    <source>
        <dbReference type="SAM" id="MobiDB-lite"/>
    </source>
</evidence>
<dbReference type="InterPro" id="IPR027381">
    <property type="entry name" value="LytR/CpsA/Psr_C"/>
</dbReference>
<dbReference type="EMBL" id="JAMTCK010000006">
    <property type="protein sequence ID" value="MCP2166089.1"/>
    <property type="molecule type" value="Genomic_DNA"/>
</dbReference>
<feature type="compositionally biased region" description="Low complexity" evidence="2">
    <location>
        <begin position="233"/>
        <end position="250"/>
    </location>
</feature>
<evidence type="ECO:0000256" key="1">
    <source>
        <dbReference type="ARBA" id="ARBA00006068"/>
    </source>
</evidence>
<evidence type="ECO:0000259" key="4">
    <source>
        <dbReference type="Pfam" id="PF03816"/>
    </source>
</evidence>
<feature type="compositionally biased region" description="Pro residues" evidence="2">
    <location>
        <begin position="220"/>
        <end position="232"/>
    </location>
</feature>
<sequence length="981" mass="105521">MPPTGETTGRRAAPPGVPGFTPRAESTGRRARREADHEATGHQQVPGLPPHAVDPAPRAGETSRHGLPSRVDRAEATGRRARPEPPRTEPPRTELPRTELLPPPPGLAEPPAAPPPAEPTGRRARRARPEVPARPEEPPFDVARHEPRHDSLRLNQPTADQLRGDQPRVDQPRVDQPRVDQPRPDQPRRSRARAEQFQPDQATGSRPLPRLGEPTGRRAAPPPPEPPGPAGPAAPLGPAGPTQAGGLPQRGPQPRPGEPTGRQPRPRVGPPTPNETSQPGRPEMSSRADLPRPEMSSRADLPRPEMSSRADLPRPELPGQQISARLSVPPAAPGRPDASTRVRPDASTHVMPPAPPTAGPPAPPGPPAVPGAAGPAAGGSAPGEPPTRGPSARPRRPEPERREDVDPSSLTTEMEPIGEEVKKRREVDHTLARFSAVHDELAEEERQRRTRLQKYMPWRKFDEDDELDPDALPPVSDEDDEDDDNDPSRGKKTRRWKLFKAFRATAIVVAALVFVSTGFAWGAKVWVDGKFREVAALDQNSAAIQDKDAQYGDENFLLVGSDTRANASPEDNVGTVENEPGARSDTVMIAHVPADRKRVIVVSLPRDLLVERPDCEKWNPDTGQYTGETVAGAKDVKSNTAYSNGGPRCVTKLVQQLTGLAINHFISIDFQGFKAMVDAVDGVDVCVPGPMEDKELGWIFREGGKHKITGDQALSYVRARKVVGQAMTEYERIERQQGFIRSLLNKTVSNQVLLDPVKLNNFINAFANATYGENIGVDQLLTLAQSLQGLDPGKVTFVTVPHRTVEGPKGDNTDNRELLEADEADALFKAIRQGTPLPDEENGSASTGSGTSQQVDNGELRGRVIDPKGIKVQLFNGGAQGGLGNSTRTRLQELGFEVVRLENAKQNTPDTVVKYGAGHEDQARTVAAALPGAQMKQDPSMGGAIAITIGSNFDGTVQAPQQTSGGGALAQPAGDNQNLCA</sequence>
<dbReference type="PANTHER" id="PTHR33392">
    <property type="entry name" value="POLYISOPRENYL-TEICHOIC ACID--PEPTIDOGLYCAN TEICHOIC ACID TRANSFERASE TAGU"/>
    <property type="match status" value="1"/>
</dbReference>
<reference evidence="6" key="1">
    <citation type="submission" date="2022-06" db="EMBL/GenBank/DDBJ databases">
        <title>Genomic Encyclopedia of Archaeal and Bacterial Type Strains, Phase II (KMG-II): from individual species to whole genera.</title>
        <authorList>
            <person name="Goeker M."/>
        </authorList>
    </citation>
    <scope>NUCLEOTIDE SEQUENCE</scope>
    <source>
        <strain evidence="6">DSM 43935</strain>
    </source>
</reference>
<protein>
    <submittedName>
        <fullName evidence="6">Transcriptional attenuator, LytR family</fullName>
    </submittedName>
</protein>
<evidence type="ECO:0000259" key="5">
    <source>
        <dbReference type="Pfam" id="PF13399"/>
    </source>
</evidence>
<feature type="compositionally biased region" description="Basic and acidic residues" evidence="2">
    <location>
        <begin position="284"/>
        <end position="314"/>
    </location>
</feature>
<dbReference type="Pfam" id="PF13399">
    <property type="entry name" value="LytR_C"/>
    <property type="match status" value="1"/>
</dbReference>
<feature type="domain" description="LytR/CpsA/Psr regulator C-terminal" evidence="5">
    <location>
        <begin position="870"/>
        <end position="953"/>
    </location>
</feature>
<dbReference type="PANTHER" id="PTHR33392:SF6">
    <property type="entry name" value="POLYISOPRENYL-TEICHOIC ACID--PEPTIDOGLYCAN TEICHOIC ACID TRANSFERASE TAGU"/>
    <property type="match status" value="1"/>
</dbReference>
<feature type="compositionally biased region" description="Basic and acidic residues" evidence="2">
    <location>
        <begin position="70"/>
        <end position="97"/>
    </location>
</feature>
<feature type="region of interest" description="Disordered" evidence="2">
    <location>
        <begin position="835"/>
        <end position="857"/>
    </location>
</feature>
<keyword evidence="3" id="KW-0472">Membrane</keyword>
<keyword evidence="7" id="KW-1185">Reference proteome</keyword>
<feature type="region of interest" description="Disordered" evidence="2">
    <location>
        <begin position="1"/>
        <end position="424"/>
    </location>
</feature>
<dbReference type="NCBIfam" id="TIGR00350">
    <property type="entry name" value="lytR_cpsA_psr"/>
    <property type="match status" value="1"/>
</dbReference>
<comment type="caution">
    <text evidence="6">The sequence shown here is derived from an EMBL/GenBank/DDBJ whole genome shotgun (WGS) entry which is preliminary data.</text>
</comment>
<dbReference type="Pfam" id="PF03816">
    <property type="entry name" value="LytR_cpsA_psr"/>
    <property type="match status" value="1"/>
</dbReference>
<feature type="compositionally biased region" description="Low complexity" evidence="2">
    <location>
        <begin position="843"/>
        <end position="852"/>
    </location>
</feature>
<dbReference type="InterPro" id="IPR050922">
    <property type="entry name" value="LytR/CpsA/Psr_CW_biosynth"/>
</dbReference>
<dbReference type="Gene3D" id="3.30.70.2390">
    <property type="match status" value="1"/>
</dbReference>
<dbReference type="AlphaFoldDB" id="A0AAE3GEX1"/>
<proteinExistence type="inferred from homology"/>
<feature type="compositionally biased region" description="Basic and acidic residues" evidence="2">
    <location>
        <begin position="162"/>
        <end position="194"/>
    </location>
</feature>
<feature type="compositionally biased region" description="Pro residues" evidence="2">
    <location>
        <begin position="101"/>
        <end position="118"/>
    </location>
</feature>
<organism evidence="6 7">
    <name type="scientific">Goodfellowiella coeruleoviolacea</name>
    <dbReference type="NCBI Taxonomy" id="334858"/>
    <lineage>
        <taxon>Bacteria</taxon>
        <taxon>Bacillati</taxon>
        <taxon>Actinomycetota</taxon>
        <taxon>Actinomycetes</taxon>
        <taxon>Pseudonocardiales</taxon>
        <taxon>Pseudonocardiaceae</taxon>
        <taxon>Goodfellowiella</taxon>
    </lineage>
</organism>
<accession>A0AAE3GEX1</accession>
<comment type="similarity">
    <text evidence="1">Belongs to the LytR/CpsA/Psr (LCP) family.</text>
</comment>
<name>A0AAE3GEX1_9PSEU</name>
<keyword evidence="3" id="KW-1133">Transmembrane helix</keyword>
<dbReference type="Gene3D" id="3.40.630.190">
    <property type="entry name" value="LCP protein"/>
    <property type="match status" value="1"/>
</dbReference>
<feature type="compositionally biased region" description="Basic and acidic residues" evidence="2">
    <location>
        <begin position="127"/>
        <end position="152"/>
    </location>
</feature>
<feature type="compositionally biased region" description="Pro residues" evidence="2">
    <location>
        <begin position="352"/>
        <end position="369"/>
    </location>
</feature>
<evidence type="ECO:0000313" key="7">
    <source>
        <dbReference type="Proteomes" id="UP001206128"/>
    </source>
</evidence>
<feature type="region of interest" description="Disordered" evidence="2">
    <location>
        <begin position="958"/>
        <end position="981"/>
    </location>
</feature>
<feature type="compositionally biased region" description="Acidic residues" evidence="2">
    <location>
        <begin position="476"/>
        <end position="485"/>
    </location>
</feature>
<evidence type="ECO:0000313" key="6">
    <source>
        <dbReference type="EMBL" id="MCP2166089.1"/>
    </source>
</evidence>
<dbReference type="InterPro" id="IPR004474">
    <property type="entry name" value="LytR_CpsA_psr"/>
</dbReference>
<feature type="compositionally biased region" description="Basic and acidic residues" evidence="2">
    <location>
        <begin position="395"/>
        <end position="405"/>
    </location>
</feature>
<gene>
    <name evidence="6" type="ORF">LX83_002948</name>
</gene>
<keyword evidence="3" id="KW-0812">Transmembrane</keyword>
<evidence type="ECO:0000256" key="3">
    <source>
        <dbReference type="SAM" id="Phobius"/>
    </source>
</evidence>
<feature type="domain" description="Cell envelope-related transcriptional attenuator" evidence="4">
    <location>
        <begin position="583"/>
        <end position="747"/>
    </location>
</feature>
<feature type="transmembrane region" description="Helical" evidence="3">
    <location>
        <begin position="501"/>
        <end position="523"/>
    </location>
</feature>
<dbReference type="Proteomes" id="UP001206128">
    <property type="component" value="Unassembled WGS sequence"/>
</dbReference>